<evidence type="ECO:0000256" key="1">
    <source>
        <dbReference type="SAM" id="MobiDB-lite"/>
    </source>
</evidence>
<feature type="compositionally biased region" description="Polar residues" evidence="1">
    <location>
        <begin position="1"/>
        <end position="18"/>
    </location>
</feature>
<keyword evidence="3" id="KW-1185">Reference proteome</keyword>
<protein>
    <submittedName>
        <fullName evidence="2">Uncharacterized protein</fullName>
    </submittedName>
</protein>
<dbReference type="VEuPathDB" id="FungiDB:PSTT_02896"/>
<dbReference type="AlphaFoldDB" id="A0A2S4VYC1"/>
<feature type="region of interest" description="Disordered" evidence="1">
    <location>
        <begin position="1"/>
        <end position="96"/>
    </location>
</feature>
<dbReference type="EMBL" id="PKSL01000018">
    <property type="protein sequence ID" value="POW14520.1"/>
    <property type="molecule type" value="Genomic_DNA"/>
</dbReference>
<gene>
    <name evidence="2" type="ORF">PSTT_02896</name>
</gene>
<sequence length="114" mass="12052">MLTQNIGRDNPLASQSDGQLVGKSKSSKPSMKEMSKAEGRAIQEKQRADKAVLKGSPAVSASPKQPTGKALNNPPTAARPPGSNSASKKNPIDPIIDFPPSLKLFLHLSLQSTH</sequence>
<evidence type="ECO:0000313" key="3">
    <source>
        <dbReference type="Proteomes" id="UP000239156"/>
    </source>
</evidence>
<feature type="compositionally biased region" description="Basic and acidic residues" evidence="1">
    <location>
        <begin position="30"/>
        <end position="52"/>
    </location>
</feature>
<reference evidence="2" key="1">
    <citation type="submission" date="2017-12" db="EMBL/GenBank/DDBJ databases">
        <title>Gene loss provides genomic basis for host adaptation in cereal stripe rust fungi.</title>
        <authorList>
            <person name="Xia C."/>
        </authorList>
    </citation>
    <scope>NUCLEOTIDE SEQUENCE [LARGE SCALE GENOMIC DNA]</scope>
    <source>
        <strain evidence="2">93-210</strain>
    </source>
</reference>
<dbReference type="Proteomes" id="UP000239156">
    <property type="component" value="Unassembled WGS sequence"/>
</dbReference>
<organism evidence="2 3">
    <name type="scientific">Puccinia striiformis</name>
    <dbReference type="NCBI Taxonomy" id="27350"/>
    <lineage>
        <taxon>Eukaryota</taxon>
        <taxon>Fungi</taxon>
        <taxon>Dikarya</taxon>
        <taxon>Basidiomycota</taxon>
        <taxon>Pucciniomycotina</taxon>
        <taxon>Pucciniomycetes</taxon>
        <taxon>Pucciniales</taxon>
        <taxon>Pucciniaceae</taxon>
        <taxon>Puccinia</taxon>
    </lineage>
</organism>
<comment type="caution">
    <text evidence="2">The sequence shown here is derived from an EMBL/GenBank/DDBJ whole genome shotgun (WGS) entry which is preliminary data.</text>
</comment>
<accession>A0A2S4VYC1</accession>
<evidence type="ECO:0000313" key="2">
    <source>
        <dbReference type="EMBL" id="POW14520.1"/>
    </source>
</evidence>
<name>A0A2S4VYC1_9BASI</name>
<proteinExistence type="predicted"/>
<dbReference type="VEuPathDB" id="FungiDB:PSHT_06094"/>